<dbReference type="PIRSF" id="PIRSF000709">
    <property type="entry name" value="6PFK_2-Ptase"/>
    <property type="match status" value="1"/>
</dbReference>
<dbReference type="Gene3D" id="3.40.50.1240">
    <property type="entry name" value="Phosphoglycerate mutase-like"/>
    <property type="match status" value="1"/>
</dbReference>
<dbReference type="CDD" id="cd07067">
    <property type="entry name" value="HP_PGM_like"/>
    <property type="match status" value="1"/>
</dbReference>
<dbReference type="PROSITE" id="PS00175">
    <property type="entry name" value="PG_MUTASE"/>
    <property type="match status" value="1"/>
</dbReference>
<keyword evidence="1" id="KW-0547">Nucleotide-binding</keyword>
<sequence length="336" mass="38361">MIAWIEQRVKQEKGLDLIFLESVCDDPAVIAANVALKVSSGDPDYKDTSPEDAKRDFLRRIQEYEKVYETVTEDHLSYLRIVNVGSNVTVSNIHGYLASRIAFYLMNLHLKPRSIYLSRHGESQFNVEGKIGGDSLLSKRGMEYADALPALITDNIGDAQLTVWTSTLRRTIQTASKLPYTKLTWKSLDELDAGVCDGMTYELFNRHATNEQMKQAYPDDFANRDEDKFNYRYRGGESYRDVVVRLEPVIMELERQENIFIIGHQADLPYIKIPLHTVLKLTPKAYGCDEERFTLPIGAVDTHRPKPKGPTVTVQPKTARQYFTEENATKTTDQKE</sequence>
<dbReference type="InterPro" id="IPR013079">
    <property type="entry name" value="6Phosfructo_kin"/>
</dbReference>
<dbReference type="Proteomes" id="UP000559027">
    <property type="component" value="Unassembled WGS sequence"/>
</dbReference>
<feature type="domain" description="6-phosphofructo-2-kinase" evidence="4">
    <location>
        <begin position="4"/>
        <end position="112"/>
    </location>
</feature>
<reference evidence="5 6" key="1">
    <citation type="journal article" date="2020" name="ISME J.">
        <title>Uncovering the hidden diversity of litter-decomposition mechanisms in mushroom-forming fungi.</title>
        <authorList>
            <person name="Floudas D."/>
            <person name="Bentzer J."/>
            <person name="Ahren D."/>
            <person name="Johansson T."/>
            <person name="Persson P."/>
            <person name="Tunlid A."/>
        </authorList>
    </citation>
    <scope>NUCLEOTIDE SEQUENCE [LARGE SCALE GENOMIC DNA]</scope>
    <source>
        <strain evidence="5 6">CBS 146.42</strain>
    </source>
</reference>
<evidence type="ECO:0000313" key="6">
    <source>
        <dbReference type="Proteomes" id="UP000559027"/>
    </source>
</evidence>
<dbReference type="EMBL" id="JAACJO010000004">
    <property type="protein sequence ID" value="KAF5359281.1"/>
    <property type="molecule type" value="Genomic_DNA"/>
</dbReference>
<protein>
    <recommendedName>
        <fullName evidence="4">6-phosphofructo-2-kinase domain-containing protein</fullName>
    </recommendedName>
</protein>
<dbReference type="SUPFAM" id="SSF53254">
    <property type="entry name" value="Phosphoglycerate mutase-like"/>
    <property type="match status" value="1"/>
</dbReference>
<dbReference type="InterPro" id="IPR029033">
    <property type="entry name" value="His_PPase_superfam"/>
</dbReference>
<comment type="caution">
    <text evidence="5">The sequence shown here is derived from an EMBL/GenBank/DDBJ whole genome shotgun (WGS) entry which is preliminary data.</text>
</comment>
<dbReference type="Pfam" id="PF00300">
    <property type="entry name" value="His_Phos_1"/>
    <property type="match status" value="1"/>
</dbReference>
<keyword evidence="2" id="KW-0067">ATP-binding</keyword>
<dbReference type="InterPro" id="IPR013078">
    <property type="entry name" value="His_Pase_superF_clade-1"/>
</dbReference>
<dbReference type="Gene3D" id="3.40.50.300">
    <property type="entry name" value="P-loop containing nucleotide triphosphate hydrolases"/>
    <property type="match status" value="1"/>
</dbReference>
<name>A0A8H5G6W1_9AGAR</name>
<evidence type="ECO:0000259" key="4">
    <source>
        <dbReference type="Pfam" id="PF01591"/>
    </source>
</evidence>
<dbReference type="InterPro" id="IPR027417">
    <property type="entry name" value="P-loop_NTPase"/>
</dbReference>
<dbReference type="PRINTS" id="PR00991">
    <property type="entry name" value="6PFRUCTKNASE"/>
</dbReference>
<dbReference type="InterPro" id="IPR001345">
    <property type="entry name" value="PG/BPGM_mutase_AS"/>
</dbReference>
<dbReference type="PANTHER" id="PTHR10606">
    <property type="entry name" value="6-PHOSPHOFRUCTO-2-KINASE/FRUCTOSE-2,6-BISPHOSPHATASE"/>
    <property type="match status" value="1"/>
</dbReference>
<dbReference type="PANTHER" id="PTHR10606:SF44">
    <property type="entry name" value="6-PHOSPHOFRUCTO 2-KINASE_FRUCTOSE 2,6-BISPHOSPHATASE LONG FORM"/>
    <property type="match status" value="1"/>
</dbReference>
<evidence type="ECO:0000313" key="5">
    <source>
        <dbReference type="EMBL" id="KAF5359281.1"/>
    </source>
</evidence>
<dbReference type="GO" id="GO:0006000">
    <property type="term" value="P:fructose metabolic process"/>
    <property type="evidence" value="ECO:0007669"/>
    <property type="project" value="InterPro"/>
</dbReference>
<dbReference type="OrthoDB" id="267323at2759"/>
<organism evidence="5 6">
    <name type="scientific">Leucocoprinus leucothites</name>
    <dbReference type="NCBI Taxonomy" id="201217"/>
    <lineage>
        <taxon>Eukaryota</taxon>
        <taxon>Fungi</taxon>
        <taxon>Dikarya</taxon>
        <taxon>Basidiomycota</taxon>
        <taxon>Agaricomycotina</taxon>
        <taxon>Agaricomycetes</taxon>
        <taxon>Agaricomycetidae</taxon>
        <taxon>Agaricales</taxon>
        <taxon>Agaricineae</taxon>
        <taxon>Agaricaceae</taxon>
        <taxon>Leucocoprinus</taxon>
    </lineage>
</organism>
<evidence type="ECO:0000256" key="3">
    <source>
        <dbReference type="SAM" id="MobiDB-lite"/>
    </source>
</evidence>
<feature type="compositionally biased region" description="Polar residues" evidence="3">
    <location>
        <begin position="324"/>
        <end position="336"/>
    </location>
</feature>
<dbReference type="GO" id="GO:0005829">
    <property type="term" value="C:cytosol"/>
    <property type="evidence" value="ECO:0007669"/>
    <property type="project" value="TreeGrafter"/>
</dbReference>
<dbReference type="Pfam" id="PF01591">
    <property type="entry name" value="6PF2K"/>
    <property type="match status" value="1"/>
</dbReference>
<dbReference type="GO" id="GO:0004331">
    <property type="term" value="F:fructose-2,6-bisphosphate 2-phosphatase activity"/>
    <property type="evidence" value="ECO:0007669"/>
    <property type="project" value="TreeGrafter"/>
</dbReference>
<evidence type="ECO:0000256" key="1">
    <source>
        <dbReference type="ARBA" id="ARBA00022741"/>
    </source>
</evidence>
<dbReference type="InterPro" id="IPR003094">
    <property type="entry name" value="6Pfruct_kin"/>
</dbReference>
<dbReference type="GO" id="GO:0006003">
    <property type="term" value="P:fructose 2,6-bisphosphate metabolic process"/>
    <property type="evidence" value="ECO:0007669"/>
    <property type="project" value="InterPro"/>
</dbReference>
<dbReference type="GO" id="GO:0005524">
    <property type="term" value="F:ATP binding"/>
    <property type="evidence" value="ECO:0007669"/>
    <property type="project" value="UniProtKB-KW"/>
</dbReference>
<accession>A0A8H5G6W1</accession>
<evidence type="ECO:0000256" key="2">
    <source>
        <dbReference type="ARBA" id="ARBA00022840"/>
    </source>
</evidence>
<dbReference type="SMART" id="SM00855">
    <property type="entry name" value="PGAM"/>
    <property type="match status" value="1"/>
</dbReference>
<dbReference type="SUPFAM" id="SSF52540">
    <property type="entry name" value="P-loop containing nucleoside triphosphate hydrolases"/>
    <property type="match status" value="1"/>
</dbReference>
<dbReference type="AlphaFoldDB" id="A0A8H5G6W1"/>
<dbReference type="GO" id="GO:0003873">
    <property type="term" value="F:6-phosphofructo-2-kinase activity"/>
    <property type="evidence" value="ECO:0007669"/>
    <property type="project" value="InterPro"/>
</dbReference>
<gene>
    <name evidence="5" type="ORF">D9756_003213</name>
</gene>
<keyword evidence="6" id="KW-1185">Reference proteome</keyword>
<feature type="region of interest" description="Disordered" evidence="3">
    <location>
        <begin position="299"/>
        <end position="336"/>
    </location>
</feature>
<proteinExistence type="predicted"/>